<sequence>MSYIEKQLTSNGYSPRRNYGNETSPLKISSSSRNLLGDFTQLRTDIKRKYQGRNSPIRKSSYHQNTNIDLNFQKDAKNKITLQNQDQPSHLKNDDILSNHKKSSSNYYGQSQQKAESGLDLLSSKIKSSVKSQITSFQKPLFQPQQSPYKKDQNSIQKKSVQQKIKSISPEKRNKSNNYYPGQPNINSNSYIMNPSSNYKKQTNPIKINDSYKEVNYMGNNTYNNFNSINNNISEYKKKSSVSQNINQLLEDQRVKNCQQIHKNYKDQLKNRQADEIIPQYRIQEIQDVLVDVNDQDFIQLPREYIEDLIKLSSVIMFKVKSSSYYRRNL</sequence>
<keyword evidence="3" id="KW-1185">Reference proteome</keyword>
<dbReference type="Proteomes" id="UP000054937">
    <property type="component" value="Unassembled WGS sequence"/>
</dbReference>
<feature type="compositionally biased region" description="Low complexity" evidence="1">
    <location>
        <begin position="154"/>
        <end position="168"/>
    </location>
</feature>
<feature type="compositionally biased region" description="Polar residues" evidence="1">
    <location>
        <begin position="176"/>
        <end position="203"/>
    </location>
</feature>
<evidence type="ECO:0000256" key="1">
    <source>
        <dbReference type="SAM" id="MobiDB-lite"/>
    </source>
</evidence>
<evidence type="ECO:0000313" key="2">
    <source>
        <dbReference type="EMBL" id="KRX02440.1"/>
    </source>
</evidence>
<feature type="compositionally biased region" description="Polar residues" evidence="1">
    <location>
        <begin position="139"/>
        <end position="148"/>
    </location>
</feature>
<dbReference type="AlphaFoldDB" id="A0A0V0QJY6"/>
<proteinExistence type="predicted"/>
<name>A0A0V0QJY6_PSEPJ</name>
<evidence type="ECO:0000313" key="3">
    <source>
        <dbReference type="Proteomes" id="UP000054937"/>
    </source>
</evidence>
<feature type="compositionally biased region" description="Basic and acidic residues" evidence="1">
    <location>
        <begin position="89"/>
        <end position="98"/>
    </location>
</feature>
<organism evidence="2 3">
    <name type="scientific">Pseudocohnilembus persalinus</name>
    <name type="common">Ciliate</name>
    <dbReference type="NCBI Taxonomy" id="266149"/>
    <lineage>
        <taxon>Eukaryota</taxon>
        <taxon>Sar</taxon>
        <taxon>Alveolata</taxon>
        <taxon>Ciliophora</taxon>
        <taxon>Intramacronucleata</taxon>
        <taxon>Oligohymenophorea</taxon>
        <taxon>Scuticociliatia</taxon>
        <taxon>Philasterida</taxon>
        <taxon>Pseudocohnilembidae</taxon>
        <taxon>Pseudocohnilembus</taxon>
    </lineage>
</organism>
<reference evidence="2 3" key="1">
    <citation type="journal article" date="2015" name="Sci. Rep.">
        <title>Genome of the facultative scuticociliatosis pathogen Pseudocohnilembus persalinus provides insight into its virulence through horizontal gene transfer.</title>
        <authorList>
            <person name="Xiong J."/>
            <person name="Wang G."/>
            <person name="Cheng J."/>
            <person name="Tian M."/>
            <person name="Pan X."/>
            <person name="Warren A."/>
            <person name="Jiang C."/>
            <person name="Yuan D."/>
            <person name="Miao W."/>
        </authorList>
    </citation>
    <scope>NUCLEOTIDE SEQUENCE [LARGE SCALE GENOMIC DNA]</scope>
    <source>
        <strain evidence="2">36N120E</strain>
    </source>
</reference>
<gene>
    <name evidence="2" type="ORF">PPERSA_10057</name>
</gene>
<dbReference type="InParanoid" id="A0A0V0QJY6"/>
<feature type="region of interest" description="Disordered" evidence="1">
    <location>
        <begin position="139"/>
        <end position="203"/>
    </location>
</feature>
<dbReference type="EMBL" id="LDAU01000155">
    <property type="protein sequence ID" value="KRX02440.1"/>
    <property type="molecule type" value="Genomic_DNA"/>
</dbReference>
<feature type="region of interest" description="Disordered" evidence="1">
    <location>
        <begin position="83"/>
        <end position="112"/>
    </location>
</feature>
<accession>A0A0V0QJY6</accession>
<feature type="region of interest" description="Disordered" evidence="1">
    <location>
        <begin position="1"/>
        <end position="31"/>
    </location>
</feature>
<feature type="compositionally biased region" description="Polar residues" evidence="1">
    <location>
        <begin position="20"/>
        <end position="31"/>
    </location>
</feature>
<dbReference type="OrthoDB" id="303317at2759"/>
<comment type="caution">
    <text evidence="2">The sequence shown here is derived from an EMBL/GenBank/DDBJ whole genome shotgun (WGS) entry which is preliminary data.</text>
</comment>
<protein>
    <submittedName>
        <fullName evidence="2">Uncharacterized protein</fullName>
    </submittedName>
</protein>